<evidence type="ECO:0000256" key="1">
    <source>
        <dbReference type="ARBA" id="ARBA00004141"/>
    </source>
</evidence>
<feature type="transmembrane region" description="Helical" evidence="7">
    <location>
        <begin position="662"/>
        <end position="683"/>
    </location>
</feature>
<dbReference type="eggNOG" id="KOG0059">
    <property type="taxonomic scope" value="Eukaryota"/>
</dbReference>
<dbReference type="PANTHER" id="PTHR43038">
    <property type="entry name" value="ATP-BINDING CASSETTE, SUB-FAMILY H, MEMBER 1"/>
    <property type="match status" value="1"/>
</dbReference>
<feature type="transmembrane region" description="Helical" evidence="7">
    <location>
        <begin position="748"/>
        <end position="770"/>
    </location>
</feature>
<dbReference type="EMBL" id="CAEY01001039">
    <property type="status" value="NOT_ANNOTATED_CDS"/>
    <property type="molecule type" value="Genomic_DNA"/>
</dbReference>
<keyword evidence="11" id="KW-1185">Reference proteome</keyword>
<organism evidence="10 11">
    <name type="scientific">Tetranychus urticae</name>
    <name type="common">Two-spotted spider mite</name>
    <dbReference type="NCBI Taxonomy" id="32264"/>
    <lineage>
        <taxon>Eukaryota</taxon>
        <taxon>Metazoa</taxon>
        <taxon>Ecdysozoa</taxon>
        <taxon>Arthropoda</taxon>
        <taxon>Chelicerata</taxon>
        <taxon>Arachnida</taxon>
        <taxon>Acari</taxon>
        <taxon>Acariformes</taxon>
        <taxon>Trombidiformes</taxon>
        <taxon>Prostigmata</taxon>
        <taxon>Eleutherengona</taxon>
        <taxon>Raphignathae</taxon>
        <taxon>Tetranychoidea</taxon>
        <taxon>Tetranychidae</taxon>
        <taxon>Tetranychus</taxon>
    </lineage>
</organism>
<reference evidence="10" key="2">
    <citation type="submission" date="2015-06" db="UniProtKB">
        <authorList>
            <consortium name="EnsemblMetazoa"/>
        </authorList>
    </citation>
    <scope>IDENTIFICATION</scope>
</reference>
<dbReference type="Gene3D" id="3.40.50.300">
    <property type="entry name" value="P-loop containing nucleotide triphosphate hydrolases"/>
    <property type="match status" value="1"/>
</dbReference>
<evidence type="ECO:0000259" key="8">
    <source>
        <dbReference type="PROSITE" id="PS50893"/>
    </source>
</evidence>
<dbReference type="Pfam" id="PF01061">
    <property type="entry name" value="ABC2_membrane"/>
    <property type="match status" value="1"/>
</dbReference>
<dbReference type="SMART" id="SM00382">
    <property type="entry name" value="AAA"/>
    <property type="match status" value="1"/>
</dbReference>
<dbReference type="PROSITE" id="PS00211">
    <property type="entry name" value="ABC_TRANSPORTER_1"/>
    <property type="match status" value="1"/>
</dbReference>
<dbReference type="PANTHER" id="PTHR43038:SF3">
    <property type="entry name" value="ABC TRANSPORTER G FAMILY MEMBER 20 ISOFORM X1"/>
    <property type="match status" value="1"/>
</dbReference>
<keyword evidence="3" id="KW-0547">Nucleotide-binding</keyword>
<feature type="transmembrane region" description="Helical" evidence="7">
    <location>
        <begin position="579"/>
        <end position="603"/>
    </location>
</feature>
<protein>
    <submittedName>
        <fullName evidence="10">Uncharacterized protein</fullName>
    </submittedName>
</protein>
<dbReference type="OrthoDB" id="66620at2759"/>
<dbReference type="InterPro" id="IPR003593">
    <property type="entry name" value="AAA+_ATPase"/>
</dbReference>
<evidence type="ECO:0000256" key="4">
    <source>
        <dbReference type="ARBA" id="ARBA00022840"/>
    </source>
</evidence>
<dbReference type="STRING" id="32264.T1L3L0"/>
<evidence type="ECO:0000313" key="10">
    <source>
        <dbReference type="EnsemblMetazoa" id="tetur36g00240.1"/>
    </source>
</evidence>
<keyword evidence="6 7" id="KW-0472">Membrane</keyword>
<dbReference type="InterPro" id="IPR017871">
    <property type="entry name" value="ABC_transporter-like_CS"/>
</dbReference>
<dbReference type="AlphaFoldDB" id="T1L3L0"/>
<dbReference type="InterPro" id="IPR047817">
    <property type="entry name" value="ABC2_TM_bact-type"/>
</dbReference>
<dbReference type="InterPro" id="IPR013525">
    <property type="entry name" value="ABC2_TM"/>
</dbReference>
<comment type="subcellular location">
    <subcellularLocation>
        <location evidence="1">Membrane</location>
        <topology evidence="1">Multi-pass membrane protein</topology>
    </subcellularLocation>
</comment>
<feature type="domain" description="ABC transmembrane type-2" evidence="9">
    <location>
        <begin position="536"/>
        <end position="773"/>
    </location>
</feature>
<gene>
    <name evidence="10" type="primary">107369953</name>
</gene>
<dbReference type="GO" id="GO:0140359">
    <property type="term" value="F:ABC-type transporter activity"/>
    <property type="evidence" value="ECO:0007669"/>
    <property type="project" value="InterPro"/>
</dbReference>
<sequence>MSLEINNNNDQDDNNNQSNGRIEINRIEKEFNYDPNNNNNEPKIQDDHHNLNHKTIHSDSLYYPDPIRSWLNEDANLAVRVRNVCLTYGSGQKTTCVLNNLSISVPVGSIYGLLGPSGCGKTSLLGVISGLFRPESGLVRVYGSPPGTQGSGVPDSGLGYMPQDTSLHTDLTIYENLWYFGRLFFLPPAVLNKRIDFLVTLLEMPEPNRLVSTLSGGQQRRVSLACAIIHKPRLAILDEPTCGVDPVLCHKIWQLLNKFSKEDKMTIIITTHYIEECRKASMVGFMRAGEVLEEDTPSNLTARYQTPKLEEIFYKICFSQKRRNTILSRRMSTQSPTLAPDDKQRDYVSPYKSYRSTYPIHSFFSSIYTLTWRYMLQSLRSPVYLLLLFIFPVSSLVIMDICVGRSPFDVPVGWVVADTPDYLGSHVKEENFSEAFFTHQVPYYPDVLYNAIDHHVLDIIKYPNLDDALADVRNGKLTSVLHMKQHFSTAFHERADMFSGKDVDNATISRGTIWLYADFVDKFMVTTVSASVEFALLKVFNVTAPAYNLTYHQRALPVQLGEIDEGGLANIYEINLSSFLVPGLIIASTFACSFAISSLALIAEVEDKIFVRNFSAGLTSSQIIFSQLISRFIFFSINGVVFLAVSVYLLGIPCRSTPIIPILIIWVQVIAGCSAGVFFGAAFPKFESALYVSLFTFGLVTAFSGLFWPPEAIPYYMKTFSFLSPFTESVVALRKVMAQFGISFSKVVLPGMITSICWITFFDVGAIYILKRRKFST</sequence>
<feature type="transmembrane region" description="Helical" evidence="7">
    <location>
        <begin position="689"/>
        <end position="708"/>
    </location>
</feature>
<evidence type="ECO:0000259" key="9">
    <source>
        <dbReference type="PROSITE" id="PS51012"/>
    </source>
</evidence>
<evidence type="ECO:0000256" key="3">
    <source>
        <dbReference type="ARBA" id="ARBA00022741"/>
    </source>
</evidence>
<dbReference type="SUPFAM" id="SSF52540">
    <property type="entry name" value="P-loop containing nucleoside triphosphate hydrolases"/>
    <property type="match status" value="1"/>
</dbReference>
<dbReference type="PROSITE" id="PS50893">
    <property type="entry name" value="ABC_TRANSPORTER_2"/>
    <property type="match status" value="1"/>
</dbReference>
<dbReference type="GO" id="GO:0016020">
    <property type="term" value="C:membrane"/>
    <property type="evidence" value="ECO:0007669"/>
    <property type="project" value="UniProtKB-SubCell"/>
</dbReference>
<accession>T1L3L0</accession>
<dbReference type="PROSITE" id="PS51012">
    <property type="entry name" value="ABC_TM2"/>
    <property type="match status" value="1"/>
</dbReference>
<keyword evidence="2 7" id="KW-0812">Transmembrane</keyword>
<keyword evidence="5 7" id="KW-1133">Transmembrane helix</keyword>
<evidence type="ECO:0000256" key="5">
    <source>
        <dbReference type="ARBA" id="ARBA00022989"/>
    </source>
</evidence>
<proteinExistence type="predicted"/>
<dbReference type="EnsemblMetazoa" id="tetur36g00240.1">
    <property type="protein sequence ID" value="tetur36g00240.1"/>
    <property type="gene ID" value="tetur36g00240"/>
</dbReference>
<evidence type="ECO:0000256" key="2">
    <source>
        <dbReference type="ARBA" id="ARBA00022692"/>
    </source>
</evidence>
<dbReference type="CDD" id="cd03230">
    <property type="entry name" value="ABC_DR_subfamily_A"/>
    <property type="match status" value="1"/>
</dbReference>
<dbReference type="GO" id="GO:0016887">
    <property type="term" value="F:ATP hydrolysis activity"/>
    <property type="evidence" value="ECO:0007669"/>
    <property type="project" value="InterPro"/>
</dbReference>
<dbReference type="InterPro" id="IPR027417">
    <property type="entry name" value="P-loop_NTPase"/>
</dbReference>
<evidence type="ECO:0000256" key="7">
    <source>
        <dbReference type="SAM" id="Phobius"/>
    </source>
</evidence>
<dbReference type="InterPro" id="IPR003439">
    <property type="entry name" value="ABC_transporter-like_ATP-bd"/>
</dbReference>
<evidence type="ECO:0000256" key="6">
    <source>
        <dbReference type="ARBA" id="ARBA00023136"/>
    </source>
</evidence>
<keyword evidence="4" id="KW-0067">ATP-binding</keyword>
<reference evidence="11" key="1">
    <citation type="submission" date="2011-08" db="EMBL/GenBank/DDBJ databases">
        <authorList>
            <person name="Rombauts S."/>
        </authorList>
    </citation>
    <scope>NUCLEOTIDE SEQUENCE</scope>
    <source>
        <strain evidence="11">London</strain>
    </source>
</reference>
<dbReference type="KEGG" id="tut:107369953"/>
<dbReference type="Pfam" id="PF00005">
    <property type="entry name" value="ABC_tran"/>
    <property type="match status" value="1"/>
</dbReference>
<name>T1L3L0_TETUR</name>
<dbReference type="Proteomes" id="UP000015104">
    <property type="component" value="Unassembled WGS sequence"/>
</dbReference>
<feature type="domain" description="ABC transporter" evidence="8">
    <location>
        <begin position="79"/>
        <end position="313"/>
    </location>
</feature>
<evidence type="ECO:0000313" key="11">
    <source>
        <dbReference type="Proteomes" id="UP000015104"/>
    </source>
</evidence>
<feature type="transmembrane region" description="Helical" evidence="7">
    <location>
        <begin position="623"/>
        <end position="650"/>
    </location>
</feature>
<dbReference type="OMA" id="YTLTWRY"/>
<dbReference type="HOGENOM" id="CLU_014367_1_0_1"/>
<dbReference type="GO" id="GO:0005524">
    <property type="term" value="F:ATP binding"/>
    <property type="evidence" value="ECO:0007669"/>
    <property type="project" value="UniProtKB-KW"/>
</dbReference>